<organism evidence="4">
    <name type="scientific">marine metagenome</name>
    <dbReference type="NCBI Taxonomy" id="408172"/>
    <lineage>
        <taxon>unclassified sequences</taxon>
        <taxon>metagenomes</taxon>
        <taxon>ecological metagenomes</taxon>
    </lineage>
</organism>
<evidence type="ECO:0000313" key="4">
    <source>
        <dbReference type="EMBL" id="SVB29252.1"/>
    </source>
</evidence>
<dbReference type="GO" id="GO:0052689">
    <property type="term" value="F:carboxylic ester hydrolase activity"/>
    <property type="evidence" value="ECO:0007669"/>
    <property type="project" value="TreeGrafter"/>
</dbReference>
<dbReference type="GO" id="GO:0008474">
    <property type="term" value="F:palmitoyl-(protein) hydrolase activity"/>
    <property type="evidence" value="ECO:0007669"/>
    <property type="project" value="TreeGrafter"/>
</dbReference>
<accession>A0A382CTU8</accession>
<dbReference type="PANTHER" id="PTHR10655:SF17">
    <property type="entry name" value="LYSOPHOSPHOLIPASE-LIKE PROTEIN 1"/>
    <property type="match status" value="1"/>
</dbReference>
<dbReference type="PANTHER" id="PTHR10655">
    <property type="entry name" value="LYSOPHOSPHOLIPASE-RELATED"/>
    <property type="match status" value="1"/>
</dbReference>
<sequence>MDTISLLETIVDLIRRKEKDDVRIFLLGFSQGATLSVGAGLLMRHKINGIVSIAGFLSRKNVQMLNIEPIKFNLPMLILHGTKDEIVPVERGIESMKICKELGCKVVMKTYDEKHKIPVTAMKIIKEFMVK</sequence>
<dbReference type="EMBL" id="UINC01035983">
    <property type="protein sequence ID" value="SVB29252.1"/>
    <property type="molecule type" value="Genomic_DNA"/>
</dbReference>
<evidence type="ECO:0000256" key="1">
    <source>
        <dbReference type="ARBA" id="ARBA00006499"/>
    </source>
</evidence>
<protein>
    <recommendedName>
        <fullName evidence="3">Phospholipase/carboxylesterase/thioesterase domain-containing protein</fullName>
    </recommendedName>
</protein>
<keyword evidence="2" id="KW-0378">Hydrolase</keyword>
<gene>
    <name evidence="4" type="ORF">METZ01_LOCUS182106</name>
</gene>
<comment type="similarity">
    <text evidence="1">Belongs to the AB hydrolase superfamily. AB hydrolase 2 family.</text>
</comment>
<dbReference type="InterPro" id="IPR003140">
    <property type="entry name" value="PLipase/COase/thioEstase"/>
</dbReference>
<name>A0A382CTU8_9ZZZZ</name>
<reference evidence="4" key="1">
    <citation type="submission" date="2018-05" db="EMBL/GenBank/DDBJ databases">
        <authorList>
            <person name="Lanie J.A."/>
            <person name="Ng W.-L."/>
            <person name="Kazmierczak K.M."/>
            <person name="Andrzejewski T.M."/>
            <person name="Davidsen T.M."/>
            <person name="Wayne K.J."/>
            <person name="Tettelin H."/>
            <person name="Glass J.I."/>
            <person name="Rusch D."/>
            <person name="Podicherti R."/>
            <person name="Tsui H.-C.T."/>
            <person name="Winkler M.E."/>
        </authorList>
    </citation>
    <scope>NUCLEOTIDE SEQUENCE</scope>
</reference>
<dbReference type="Pfam" id="PF02230">
    <property type="entry name" value="Abhydrolase_2"/>
    <property type="match status" value="1"/>
</dbReference>
<feature type="domain" description="Phospholipase/carboxylesterase/thioesterase" evidence="3">
    <location>
        <begin position="4"/>
        <end position="129"/>
    </location>
</feature>
<dbReference type="InterPro" id="IPR029058">
    <property type="entry name" value="AB_hydrolase_fold"/>
</dbReference>
<dbReference type="InterPro" id="IPR050565">
    <property type="entry name" value="LYPA1-2/EST-like"/>
</dbReference>
<evidence type="ECO:0000256" key="2">
    <source>
        <dbReference type="ARBA" id="ARBA00022801"/>
    </source>
</evidence>
<dbReference type="AlphaFoldDB" id="A0A382CTU8"/>
<evidence type="ECO:0000259" key="3">
    <source>
        <dbReference type="Pfam" id="PF02230"/>
    </source>
</evidence>
<proteinExistence type="inferred from homology"/>
<dbReference type="SUPFAM" id="SSF53474">
    <property type="entry name" value="alpha/beta-Hydrolases"/>
    <property type="match status" value="1"/>
</dbReference>
<dbReference type="Gene3D" id="3.40.50.1820">
    <property type="entry name" value="alpha/beta hydrolase"/>
    <property type="match status" value="1"/>
</dbReference>
<dbReference type="GO" id="GO:0005737">
    <property type="term" value="C:cytoplasm"/>
    <property type="evidence" value="ECO:0007669"/>
    <property type="project" value="TreeGrafter"/>
</dbReference>